<reference evidence="2" key="1">
    <citation type="journal article" date="2019" name="Int. J. Syst. Evol. Microbiol.">
        <title>The Global Catalogue of Microorganisms (GCM) 10K type strain sequencing project: providing services to taxonomists for standard genome sequencing and annotation.</title>
        <authorList>
            <consortium name="The Broad Institute Genomics Platform"/>
            <consortium name="The Broad Institute Genome Sequencing Center for Infectious Disease"/>
            <person name="Wu L."/>
            <person name="Ma J."/>
        </authorList>
    </citation>
    <scope>NUCLEOTIDE SEQUENCE [LARGE SCALE GENOMIC DNA]</scope>
    <source>
        <strain evidence="2">NBRC 103166</strain>
    </source>
</reference>
<evidence type="ECO:0008006" key="3">
    <source>
        <dbReference type="Google" id="ProtNLM"/>
    </source>
</evidence>
<gene>
    <name evidence="1" type="ORF">GCM10007916_01450</name>
</gene>
<dbReference type="EMBL" id="BSPQ01000001">
    <property type="protein sequence ID" value="GLS89078.1"/>
    <property type="molecule type" value="Genomic_DNA"/>
</dbReference>
<dbReference type="Proteomes" id="UP001157353">
    <property type="component" value="Unassembled WGS sequence"/>
</dbReference>
<keyword evidence="2" id="KW-1185">Reference proteome</keyword>
<accession>A0ABQ6DVP0</accession>
<organism evidence="1 2">
    <name type="scientific">Psychromonas marina</name>
    <dbReference type="NCBI Taxonomy" id="88364"/>
    <lineage>
        <taxon>Bacteria</taxon>
        <taxon>Pseudomonadati</taxon>
        <taxon>Pseudomonadota</taxon>
        <taxon>Gammaproteobacteria</taxon>
        <taxon>Alteromonadales</taxon>
        <taxon>Psychromonadaceae</taxon>
        <taxon>Psychromonas</taxon>
    </lineage>
</organism>
<evidence type="ECO:0000313" key="1">
    <source>
        <dbReference type="EMBL" id="GLS89078.1"/>
    </source>
</evidence>
<name>A0ABQ6DVP0_9GAMM</name>
<sequence>MAKSPLAKSSKKTKATRVKSNVIPLTLVIPVKYSINRTNHNLDITHLSHRSCDSNNELIKARLPFIRKFAKNARKYMEVGKSVLSITFYYEKLRAYIIFCSYHEVNPFSQEGYLKYCGNDGELRHQVKMYSPSLRLWQRNHGDSIGLKESSCVSIQSGIITALTWCGAYNESWRHQHRPFNSRKVPFKPYSDSDEQIIVSRLSDLFFGLASQLVAIKKENTAMPDKIFLPINIDSHIEELQISTSLKPVNGKVNKYSAFNMAMGAAYHLFCYFTSLNKSTVLEVCHPIKIEQDSRDKTLRTVSVKAFKARANKDVTATLTNETDDLTAFDVEKRSGVTFIKLLSELSLLYGNSQHLLYVLGSASLVSNVFNIKEINKHLVKQLNLVSSDRILNMQWFRDLFYSFLEGNAIKVKVRVNDMGRSYIDKSTYPLSKGKNTKNILDISYCILSCFTNIPLKGALLPLTYSETDQDGNIRVSFSYSDGSKGFFNVPKQYLSLIKDIEKWANDRADLAPKTQQCLLLRYGTLNGAPKQWEGFSPISSGFMTYMSVKANDYFLTLQSSRFRETTSYQEYGEHYLPHLVNLLQNSLTTLERHYINGHSGTNKNIISQAIQVLERIATGNSLEQAKQNIKEKLGIDMLTHDEWLKTKSPTNPNGLMCNGLQNLKEGNNTQRATNKAMGRTLPCSEFDICYKCKSAKAVDEPNSIYKLISFIDVLKEALEHYPAAKPEVQAKIEAFEYTLEGASIDVLEEAWKRFNQSGRHPRITQNYALVSI</sequence>
<evidence type="ECO:0000313" key="2">
    <source>
        <dbReference type="Proteomes" id="UP001157353"/>
    </source>
</evidence>
<comment type="caution">
    <text evidence="1">The sequence shown here is derived from an EMBL/GenBank/DDBJ whole genome shotgun (WGS) entry which is preliminary data.</text>
</comment>
<dbReference type="RefSeq" id="WP_284202198.1">
    <property type="nucleotide sequence ID" value="NZ_BSPQ01000001.1"/>
</dbReference>
<protein>
    <recommendedName>
        <fullName evidence="3">Site-specific integrase</fullName>
    </recommendedName>
</protein>
<proteinExistence type="predicted"/>